<name>A0ACA9QEI3_9GLOM</name>
<dbReference type="Proteomes" id="UP000789920">
    <property type="component" value="Unassembled WGS sequence"/>
</dbReference>
<proteinExistence type="predicted"/>
<evidence type="ECO:0000313" key="2">
    <source>
        <dbReference type="Proteomes" id="UP000789920"/>
    </source>
</evidence>
<reference evidence="1" key="1">
    <citation type="submission" date="2021-06" db="EMBL/GenBank/DDBJ databases">
        <authorList>
            <person name="Kallberg Y."/>
            <person name="Tangrot J."/>
            <person name="Rosling A."/>
        </authorList>
    </citation>
    <scope>NUCLEOTIDE SEQUENCE</scope>
    <source>
        <strain evidence="1">MA461A</strain>
    </source>
</reference>
<keyword evidence="2" id="KW-1185">Reference proteome</keyword>
<sequence>ISGIVRPKVSRNQQQQEVEIELEKYQIINETKLLPFEIKDEININEDTRFRYRYLDLRRNISKKPLIPKIPLRVLIASWSPAALGKQRYYTLPQSPQMFKQLLMMSGFDKHYQIDKSFRNEDARSNRQIEFSQLDLEMSFTSTKKIMKLTEKFLKNVLKKSFNCQLKTPFTILTYQQAIEKYGTDKPDLLCNGEEVLSGGLRIYQRELQAKVFTILGYSPQKQEKYFGYFLQALEFAAPPHGGFGLGIDRLLAIILNLKSLKEVIAFPKNIDGSCSLTGTPNYFEK</sequence>
<evidence type="ECO:0000313" key="1">
    <source>
        <dbReference type="EMBL" id="CAG8744602.1"/>
    </source>
</evidence>
<feature type="non-terminal residue" evidence="1">
    <location>
        <position position="1"/>
    </location>
</feature>
<organism evidence="1 2">
    <name type="scientific">Racocetra persica</name>
    <dbReference type="NCBI Taxonomy" id="160502"/>
    <lineage>
        <taxon>Eukaryota</taxon>
        <taxon>Fungi</taxon>
        <taxon>Fungi incertae sedis</taxon>
        <taxon>Mucoromycota</taxon>
        <taxon>Glomeromycotina</taxon>
        <taxon>Glomeromycetes</taxon>
        <taxon>Diversisporales</taxon>
        <taxon>Gigasporaceae</taxon>
        <taxon>Racocetra</taxon>
    </lineage>
</organism>
<dbReference type="EMBL" id="CAJVQC010030090">
    <property type="protein sequence ID" value="CAG8744602.1"/>
    <property type="molecule type" value="Genomic_DNA"/>
</dbReference>
<gene>
    <name evidence="1" type="ORF">RPERSI_LOCUS13519</name>
</gene>
<accession>A0ACA9QEI3</accession>
<comment type="caution">
    <text evidence="1">The sequence shown here is derived from an EMBL/GenBank/DDBJ whole genome shotgun (WGS) entry which is preliminary data.</text>
</comment>
<protein>
    <submittedName>
        <fullName evidence="1">34823_t:CDS:1</fullName>
    </submittedName>
</protein>